<evidence type="ECO:0000313" key="2">
    <source>
        <dbReference type="RefSeq" id="XP_022244324.1"/>
    </source>
</evidence>
<name>A0ABM1SL18_LIMPO</name>
<gene>
    <name evidence="2" type="primary">LOC106461607</name>
</gene>
<sequence>MVNPETVPFSSQFFLSLDASFTQIANSSQAKNITKKVPVYDLKVESTIKISGICDSVLFGPPVIIFATRCWKMDWEELESNQKHFAALNNLLKEKGVVLLARRQAKLYISNADNRGSPPNGYYVIFPSNNQSMLIKSIITKEFLLPNVMGSVTEVMIPSDEAKTRVSDSLKHLECWETYNPLSVSCGLYSHLANSLRKKKPQRVCKNVISSNSQSGKIRHLAPCPDTSNKRLRKTPQTKETELQFIAVGNKKNFLSTANSKISHLLNRNFPKDL</sequence>
<reference evidence="2" key="1">
    <citation type="submission" date="2025-08" db="UniProtKB">
        <authorList>
            <consortium name="RefSeq"/>
        </authorList>
    </citation>
    <scope>IDENTIFICATION</scope>
    <source>
        <tissue evidence="2">Muscle</tissue>
    </source>
</reference>
<organism evidence="1 2">
    <name type="scientific">Limulus polyphemus</name>
    <name type="common">Atlantic horseshoe crab</name>
    <dbReference type="NCBI Taxonomy" id="6850"/>
    <lineage>
        <taxon>Eukaryota</taxon>
        <taxon>Metazoa</taxon>
        <taxon>Ecdysozoa</taxon>
        <taxon>Arthropoda</taxon>
        <taxon>Chelicerata</taxon>
        <taxon>Merostomata</taxon>
        <taxon>Xiphosura</taxon>
        <taxon>Limulidae</taxon>
        <taxon>Limulus</taxon>
    </lineage>
</organism>
<keyword evidence="1" id="KW-1185">Reference proteome</keyword>
<dbReference type="PANTHER" id="PTHR28642">
    <property type="entry name" value="MEIOSIS 1 ARREST PROTEIN"/>
    <property type="match status" value="1"/>
</dbReference>
<dbReference type="Proteomes" id="UP000694941">
    <property type="component" value="Unplaced"/>
</dbReference>
<dbReference type="RefSeq" id="XP_022244324.1">
    <property type="nucleotide sequence ID" value="XM_022388616.1"/>
</dbReference>
<proteinExistence type="predicted"/>
<dbReference type="PANTHER" id="PTHR28642:SF1">
    <property type="entry name" value="MEIOSIS 1 ARREST PROTEIN"/>
    <property type="match status" value="1"/>
</dbReference>
<evidence type="ECO:0000313" key="1">
    <source>
        <dbReference type="Proteomes" id="UP000694941"/>
    </source>
</evidence>
<accession>A0ABM1SL18</accession>
<dbReference type="GeneID" id="106461607"/>
<protein>
    <submittedName>
        <fullName evidence="2">Meiosis 1 arrest protein-like</fullName>
    </submittedName>
</protein>
<dbReference type="InterPro" id="IPR033587">
    <property type="entry name" value="M1AP"/>
</dbReference>